<gene>
    <name evidence="1" type="ORF">H4683_003726</name>
</gene>
<comment type="caution">
    <text evidence="1">The sequence shown here is derived from an EMBL/GenBank/DDBJ whole genome shotgun (WGS) entry which is preliminary data.</text>
</comment>
<protein>
    <submittedName>
        <fullName evidence="1">Uncharacterized protein</fullName>
    </submittedName>
</protein>
<dbReference type="AlphaFoldDB" id="A0A927MSK9"/>
<organism evidence="1 2">
    <name type="scientific">Sporosarcina limicola</name>
    <dbReference type="NCBI Taxonomy" id="34101"/>
    <lineage>
        <taxon>Bacteria</taxon>
        <taxon>Bacillati</taxon>
        <taxon>Bacillota</taxon>
        <taxon>Bacilli</taxon>
        <taxon>Bacillales</taxon>
        <taxon>Caryophanaceae</taxon>
        <taxon>Sporosarcina</taxon>
    </lineage>
</organism>
<keyword evidence="2" id="KW-1185">Reference proteome</keyword>
<dbReference type="Proteomes" id="UP000658225">
    <property type="component" value="Unassembled WGS sequence"/>
</dbReference>
<evidence type="ECO:0000313" key="1">
    <source>
        <dbReference type="EMBL" id="MBE1556601.1"/>
    </source>
</evidence>
<dbReference type="EMBL" id="JADBEL010000030">
    <property type="protein sequence ID" value="MBE1556601.1"/>
    <property type="molecule type" value="Genomic_DNA"/>
</dbReference>
<name>A0A927MSK9_9BACL</name>
<dbReference type="RefSeq" id="WP_192600229.1">
    <property type="nucleotide sequence ID" value="NZ_JADBEL010000030.1"/>
</dbReference>
<sequence length="76" mass="8927">MAHVVQGILFLIPGLNEKSRRYMVTGTHSIEKNFWITQKIIGELFEVDKSVITKYLKNMFTEAELYEKEGEMLLYL</sequence>
<evidence type="ECO:0000313" key="2">
    <source>
        <dbReference type="Proteomes" id="UP000658225"/>
    </source>
</evidence>
<accession>A0A927MSK9</accession>
<proteinExistence type="predicted"/>
<reference evidence="1" key="1">
    <citation type="submission" date="2020-10" db="EMBL/GenBank/DDBJ databases">
        <title>Genomic Encyclopedia of Type Strains, Phase IV (KMG-IV): sequencing the most valuable type-strain genomes for metagenomic binning, comparative biology and taxonomic classification.</title>
        <authorList>
            <person name="Goeker M."/>
        </authorList>
    </citation>
    <scope>NUCLEOTIDE SEQUENCE</scope>
    <source>
        <strain evidence="1">DSM 13886</strain>
    </source>
</reference>